<dbReference type="Pfam" id="PF00702">
    <property type="entry name" value="Hydrolase"/>
    <property type="match status" value="1"/>
</dbReference>
<evidence type="ECO:0000313" key="6">
    <source>
        <dbReference type="EMBL" id="MFC7070662.1"/>
    </source>
</evidence>
<dbReference type="EMBL" id="JBHTAH010000013">
    <property type="protein sequence ID" value="MFC7070662.1"/>
    <property type="molecule type" value="Genomic_DNA"/>
</dbReference>
<dbReference type="EC" id="3.1.3.-" evidence="6"/>
<dbReference type="InterPro" id="IPR023214">
    <property type="entry name" value="HAD_sf"/>
</dbReference>
<comment type="caution">
    <text evidence="6">The sequence shown here is derived from an EMBL/GenBank/DDBJ whole genome shotgun (WGS) entry which is preliminary data.</text>
</comment>
<organism evidence="6 7">
    <name type="scientific">Halobaculum lipolyticum</name>
    <dbReference type="NCBI Taxonomy" id="3032001"/>
    <lineage>
        <taxon>Archaea</taxon>
        <taxon>Methanobacteriati</taxon>
        <taxon>Methanobacteriota</taxon>
        <taxon>Stenosarchaea group</taxon>
        <taxon>Halobacteria</taxon>
        <taxon>Halobacteriales</taxon>
        <taxon>Haloferacaceae</taxon>
        <taxon>Halobaculum</taxon>
    </lineage>
</organism>
<comment type="similarity">
    <text evidence="2">Belongs to the HAD-like hydrolase superfamily.</text>
</comment>
<dbReference type="InterPro" id="IPR036412">
    <property type="entry name" value="HAD-like_sf"/>
</dbReference>
<dbReference type="GO" id="GO:0016787">
    <property type="term" value="F:hydrolase activity"/>
    <property type="evidence" value="ECO:0007669"/>
    <property type="project" value="UniProtKB-KW"/>
</dbReference>
<sequence length="236" mass="25185">MTAGRYSAVAFDLDDTVCRRDQDPGELYERAFERAGVEPFGEPADLWHALAGPPEPNDERAYFAAGFTVVAARNDRSETDADALADGLLNSIDHGAVSFTPGAREALAAARATGPVALVTNGPEWRQSHKVAALDLSDAFDAVVYAGDMERRKPHPDPFDRACDLLGSEHAETLYVGDSLEHDVAGAQGAGLPVAWVPGPDAEHPTTDDGRPDPAPYGPEHVLSSLEEFPSLVRGR</sequence>
<evidence type="ECO:0000313" key="7">
    <source>
        <dbReference type="Proteomes" id="UP001596461"/>
    </source>
</evidence>
<dbReference type="Gene3D" id="3.40.50.1000">
    <property type="entry name" value="HAD superfamily/HAD-like"/>
    <property type="match status" value="1"/>
</dbReference>
<evidence type="ECO:0000256" key="3">
    <source>
        <dbReference type="ARBA" id="ARBA00022801"/>
    </source>
</evidence>
<dbReference type="SUPFAM" id="SSF56784">
    <property type="entry name" value="HAD-like"/>
    <property type="match status" value="1"/>
</dbReference>
<dbReference type="GO" id="GO:0044281">
    <property type="term" value="P:small molecule metabolic process"/>
    <property type="evidence" value="ECO:0007669"/>
    <property type="project" value="UniProtKB-ARBA"/>
</dbReference>
<dbReference type="NCBIfam" id="TIGR01549">
    <property type="entry name" value="HAD-SF-IA-v1"/>
    <property type="match status" value="1"/>
</dbReference>
<comment type="cofactor">
    <cofactor evidence="1">
        <name>Mg(2+)</name>
        <dbReference type="ChEBI" id="CHEBI:18420"/>
    </cofactor>
</comment>
<dbReference type="PANTHER" id="PTHR46470">
    <property type="entry name" value="N-ACYLNEURAMINATE-9-PHOSPHATASE"/>
    <property type="match status" value="1"/>
</dbReference>
<dbReference type="SFLD" id="SFLDS00003">
    <property type="entry name" value="Haloacid_Dehalogenase"/>
    <property type="match status" value="1"/>
</dbReference>
<dbReference type="Proteomes" id="UP001596461">
    <property type="component" value="Unassembled WGS sequence"/>
</dbReference>
<keyword evidence="4" id="KW-0460">Magnesium</keyword>
<feature type="region of interest" description="Disordered" evidence="5">
    <location>
        <begin position="197"/>
        <end position="236"/>
    </location>
</feature>
<dbReference type="RefSeq" id="WP_284031339.1">
    <property type="nucleotide sequence ID" value="NZ_CP126154.1"/>
</dbReference>
<keyword evidence="3 6" id="KW-0378">Hydrolase</keyword>
<evidence type="ECO:0000256" key="2">
    <source>
        <dbReference type="ARBA" id="ARBA00007958"/>
    </source>
</evidence>
<reference evidence="6 7" key="1">
    <citation type="journal article" date="2019" name="Int. J. Syst. Evol. Microbiol.">
        <title>The Global Catalogue of Microorganisms (GCM) 10K type strain sequencing project: providing services to taxonomists for standard genome sequencing and annotation.</title>
        <authorList>
            <consortium name="The Broad Institute Genomics Platform"/>
            <consortium name="The Broad Institute Genome Sequencing Center for Infectious Disease"/>
            <person name="Wu L."/>
            <person name="Ma J."/>
        </authorList>
    </citation>
    <scope>NUCLEOTIDE SEQUENCE [LARGE SCALE GENOMIC DNA]</scope>
    <source>
        <strain evidence="6 7">DT31</strain>
    </source>
</reference>
<accession>A0ABD5WFU1</accession>
<dbReference type="SFLD" id="SFLDG01129">
    <property type="entry name" value="C1.5:_HAD__Beta-PGM__Phosphata"/>
    <property type="match status" value="1"/>
</dbReference>
<evidence type="ECO:0000256" key="1">
    <source>
        <dbReference type="ARBA" id="ARBA00001946"/>
    </source>
</evidence>
<name>A0ABD5WFU1_9EURY</name>
<protein>
    <submittedName>
        <fullName evidence="6">HAD family hydrolase</fullName>
        <ecNumber evidence="6">3.1.3.-</ecNumber>
    </submittedName>
</protein>
<dbReference type="InterPro" id="IPR006439">
    <property type="entry name" value="HAD-SF_hydro_IA"/>
</dbReference>
<keyword evidence="7" id="KW-1185">Reference proteome</keyword>
<proteinExistence type="inferred from homology"/>
<evidence type="ECO:0000256" key="5">
    <source>
        <dbReference type="SAM" id="MobiDB-lite"/>
    </source>
</evidence>
<feature type="compositionally biased region" description="Basic and acidic residues" evidence="5">
    <location>
        <begin position="201"/>
        <end position="212"/>
    </location>
</feature>
<dbReference type="PRINTS" id="PR00413">
    <property type="entry name" value="HADHALOGNASE"/>
</dbReference>
<dbReference type="NCBIfam" id="TIGR01509">
    <property type="entry name" value="HAD-SF-IA-v3"/>
    <property type="match status" value="1"/>
</dbReference>
<dbReference type="InterPro" id="IPR051400">
    <property type="entry name" value="HAD-like_hydrolase"/>
</dbReference>
<evidence type="ECO:0000256" key="4">
    <source>
        <dbReference type="ARBA" id="ARBA00022842"/>
    </source>
</evidence>
<dbReference type="AlphaFoldDB" id="A0ABD5WFU1"/>
<gene>
    <name evidence="6" type="ORF">ACFQL9_13490</name>
</gene>
<dbReference type="GeneID" id="81126223"/>